<dbReference type="InterPro" id="IPR006264">
    <property type="entry name" value="EPSP_synthase"/>
</dbReference>
<dbReference type="EMBL" id="JALLPB020000525">
    <property type="protein sequence ID" value="KAL3808269.1"/>
    <property type="molecule type" value="Genomic_DNA"/>
</dbReference>
<evidence type="ECO:0000256" key="2">
    <source>
        <dbReference type="ARBA" id="ARBA00009948"/>
    </source>
</evidence>
<dbReference type="InterPro" id="IPR001986">
    <property type="entry name" value="Enolpyruvate_Tfrase_dom"/>
</dbReference>
<evidence type="ECO:0000256" key="6">
    <source>
        <dbReference type="ARBA" id="ARBA00023141"/>
    </source>
</evidence>
<comment type="catalytic activity">
    <reaction evidence="7">
        <text>3-phosphoshikimate + phosphoenolpyruvate = 5-O-(1-carboxyvinyl)-3-phosphoshikimate + phosphate</text>
        <dbReference type="Rhea" id="RHEA:21256"/>
        <dbReference type="ChEBI" id="CHEBI:43474"/>
        <dbReference type="ChEBI" id="CHEBI:57701"/>
        <dbReference type="ChEBI" id="CHEBI:58702"/>
        <dbReference type="ChEBI" id="CHEBI:145989"/>
        <dbReference type="EC" id="2.5.1.19"/>
    </reaction>
    <physiologicalReaction direction="left-to-right" evidence="7">
        <dbReference type="Rhea" id="RHEA:21257"/>
    </physiologicalReaction>
</comment>
<evidence type="ECO:0000313" key="11">
    <source>
        <dbReference type="EMBL" id="KAL3808269.1"/>
    </source>
</evidence>
<dbReference type="GO" id="GO:0009073">
    <property type="term" value="P:aromatic amino acid family biosynthetic process"/>
    <property type="evidence" value="ECO:0007669"/>
    <property type="project" value="UniProtKB-KW"/>
</dbReference>
<evidence type="ECO:0000256" key="7">
    <source>
        <dbReference type="ARBA" id="ARBA00044633"/>
    </source>
</evidence>
<accession>A0ABD3R5J5</accession>
<comment type="caution">
    <text evidence="11">The sequence shown here is derived from an EMBL/GenBank/DDBJ whole genome shotgun (WGS) entry which is preliminary data.</text>
</comment>
<organism evidence="11 12">
    <name type="scientific">Cyclostephanos tholiformis</name>
    <dbReference type="NCBI Taxonomy" id="382380"/>
    <lineage>
        <taxon>Eukaryota</taxon>
        <taxon>Sar</taxon>
        <taxon>Stramenopiles</taxon>
        <taxon>Ochrophyta</taxon>
        <taxon>Bacillariophyta</taxon>
        <taxon>Coscinodiscophyceae</taxon>
        <taxon>Thalassiosirophycidae</taxon>
        <taxon>Stephanodiscales</taxon>
        <taxon>Stephanodiscaceae</taxon>
        <taxon>Cyclostephanos</taxon>
    </lineage>
</organism>
<dbReference type="GO" id="GO:0008652">
    <property type="term" value="P:amino acid biosynthetic process"/>
    <property type="evidence" value="ECO:0007669"/>
    <property type="project" value="UniProtKB-KW"/>
</dbReference>
<dbReference type="InterPro" id="IPR013792">
    <property type="entry name" value="RNA3'P_cycl/enolpyr_Trfase_a/b"/>
</dbReference>
<feature type="compositionally biased region" description="Low complexity" evidence="8">
    <location>
        <begin position="204"/>
        <end position="218"/>
    </location>
</feature>
<evidence type="ECO:0000256" key="3">
    <source>
        <dbReference type="ARBA" id="ARBA00012450"/>
    </source>
</evidence>
<dbReference type="PANTHER" id="PTHR21090">
    <property type="entry name" value="AROM/DEHYDROQUINATE SYNTHASE"/>
    <property type="match status" value="1"/>
</dbReference>
<keyword evidence="6" id="KW-0057">Aromatic amino acid biosynthesis</keyword>
<evidence type="ECO:0000259" key="10">
    <source>
        <dbReference type="Pfam" id="PF00275"/>
    </source>
</evidence>
<feature type="domain" description="Enolpyruvate transferase" evidence="10">
    <location>
        <begin position="131"/>
        <end position="571"/>
    </location>
</feature>
<evidence type="ECO:0000256" key="5">
    <source>
        <dbReference type="ARBA" id="ARBA00022679"/>
    </source>
</evidence>
<gene>
    <name evidence="11" type="ORF">ACHAXA_001411</name>
</gene>
<proteinExistence type="inferred from homology"/>
<dbReference type="EC" id="2.5.1.19" evidence="3"/>
<dbReference type="NCBIfam" id="TIGR01356">
    <property type="entry name" value="aroA"/>
    <property type="match status" value="1"/>
</dbReference>
<protein>
    <recommendedName>
        <fullName evidence="3">3-phosphoshikimate 1-carboxyvinyltransferase</fullName>
        <ecNumber evidence="3">2.5.1.19</ecNumber>
    </recommendedName>
</protein>
<evidence type="ECO:0000256" key="8">
    <source>
        <dbReference type="SAM" id="MobiDB-lite"/>
    </source>
</evidence>
<comment type="pathway">
    <text evidence="1">Metabolic intermediate biosynthesis; chorismate biosynthesis; chorismate from D-erythrose 4-phosphate and phosphoenolpyruvate: step 6/7.</text>
</comment>
<keyword evidence="5" id="KW-0808">Transferase</keyword>
<dbReference type="PANTHER" id="PTHR21090:SF5">
    <property type="entry name" value="PENTAFUNCTIONAL AROM POLYPEPTIDE"/>
    <property type="match status" value="1"/>
</dbReference>
<dbReference type="Pfam" id="PF00275">
    <property type="entry name" value="EPSP_synthase"/>
    <property type="match status" value="1"/>
</dbReference>
<dbReference type="InterPro" id="IPR023193">
    <property type="entry name" value="EPSP_synthase_CS"/>
</dbReference>
<dbReference type="HAMAP" id="MF_00210">
    <property type="entry name" value="EPSP_synth"/>
    <property type="match status" value="1"/>
</dbReference>
<dbReference type="AlphaFoldDB" id="A0ABD3R5J5"/>
<keyword evidence="4" id="KW-0028">Amino-acid biosynthesis</keyword>
<dbReference type="SUPFAM" id="SSF55205">
    <property type="entry name" value="EPT/RTPC-like"/>
    <property type="match status" value="1"/>
</dbReference>
<feature type="signal peptide" evidence="9">
    <location>
        <begin position="1"/>
        <end position="24"/>
    </location>
</feature>
<dbReference type="Gene3D" id="3.65.10.10">
    <property type="entry name" value="Enolpyruvate transferase domain"/>
    <property type="match status" value="2"/>
</dbReference>
<evidence type="ECO:0000256" key="4">
    <source>
        <dbReference type="ARBA" id="ARBA00022605"/>
    </source>
</evidence>
<name>A0ABD3R5J5_9STRA</name>
<keyword evidence="9" id="KW-0732">Signal</keyword>
<feature type="region of interest" description="Disordered" evidence="8">
    <location>
        <begin position="71"/>
        <end position="109"/>
    </location>
</feature>
<sequence length="576" mass="60032">MRTLAAVAALVLVASSSHLPVADAFVTTTVRPPPPSSASYSSASSAWTSLDMASRQRQKIVSRTNWADRGTYVDREGGESSSSSSSRHRPGRDGGGRGSDAATATATGTAAGTATGMTFQLDATKNQMIVTPIRSIDGTVTLPGSKSLSNRCLLLAALSSGTTRVLNLLESDDIKYMLGALDALGVEVTRDGTTSAIVTGRGGPIDSPLASSDPSSTSSPPPQPLELFLGNAGTAMRPLAAALCMGDGNFVLDGVPRMRERPISDLIDGLRQLGADVNCVEGTGCPPVTIRGKRLGGGISRLASISGRMSSQFLSSLLMAAPLVDGDVTISIKDELISAPYVSLTIGLMRKFGVDVRVEGDMDGTPTFVVTSDQRYTSPMSILVEGDASSASYFLAGAAITGGTVTVVGCGSESVQGDVAFADVLERMGASITWSPDSITCTRDPTVRLRGIDVDCGAIPDAAMTLAVVALFADGPTTIRNVYSWRLKETERMKAIVAECTKLGASVEEYDDYCIITPPVGNRVNDDVVIETYDDHRMAMTFALAACGGVTVNVHDPGCTAKTFPTYFDMLGSISS</sequence>
<evidence type="ECO:0000256" key="9">
    <source>
        <dbReference type="SAM" id="SignalP"/>
    </source>
</evidence>
<evidence type="ECO:0000313" key="12">
    <source>
        <dbReference type="Proteomes" id="UP001530377"/>
    </source>
</evidence>
<dbReference type="Proteomes" id="UP001530377">
    <property type="component" value="Unassembled WGS sequence"/>
</dbReference>
<feature type="region of interest" description="Disordered" evidence="8">
    <location>
        <begin position="195"/>
        <end position="224"/>
    </location>
</feature>
<feature type="chain" id="PRO_5044822066" description="3-phosphoshikimate 1-carboxyvinyltransferase" evidence="9">
    <location>
        <begin position="25"/>
        <end position="576"/>
    </location>
</feature>
<feature type="compositionally biased region" description="Low complexity" evidence="8">
    <location>
        <begin position="99"/>
        <end position="109"/>
    </location>
</feature>
<dbReference type="CDD" id="cd01556">
    <property type="entry name" value="EPSP_synthase"/>
    <property type="match status" value="1"/>
</dbReference>
<reference evidence="11 12" key="1">
    <citation type="submission" date="2024-10" db="EMBL/GenBank/DDBJ databases">
        <title>Updated reference genomes for cyclostephanoid diatoms.</title>
        <authorList>
            <person name="Roberts W.R."/>
            <person name="Alverson A.J."/>
        </authorList>
    </citation>
    <scope>NUCLEOTIDE SEQUENCE [LARGE SCALE GENOMIC DNA]</scope>
    <source>
        <strain evidence="11 12">AJA228-03</strain>
    </source>
</reference>
<dbReference type="InterPro" id="IPR036968">
    <property type="entry name" value="Enolpyruvate_Tfrase_sf"/>
</dbReference>
<dbReference type="FunFam" id="3.65.10.10:FF:000004">
    <property type="entry name" value="3-phosphoshikimate 1-carboxyvinyltransferase"/>
    <property type="match status" value="1"/>
</dbReference>
<comment type="similarity">
    <text evidence="2">Belongs to the EPSP synthase family.</text>
</comment>
<evidence type="ECO:0000256" key="1">
    <source>
        <dbReference type="ARBA" id="ARBA00004811"/>
    </source>
</evidence>
<dbReference type="GO" id="GO:0003866">
    <property type="term" value="F:3-phosphoshikimate 1-carboxyvinyltransferase activity"/>
    <property type="evidence" value="ECO:0007669"/>
    <property type="project" value="UniProtKB-EC"/>
</dbReference>
<keyword evidence="12" id="KW-1185">Reference proteome</keyword>
<dbReference type="PROSITE" id="PS00104">
    <property type="entry name" value="EPSP_SYNTHASE_1"/>
    <property type="match status" value="1"/>
</dbReference>